<dbReference type="InterPro" id="IPR050275">
    <property type="entry name" value="PGM_Phosphatase"/>
</dbReference>
<evidence type="ECO:0000256" key="2">
    <source>
        <dbReference type="ARBA" id="ARBA00023235"/>
    </source>
</evidence>
<evidence type="ECO:0000256" key="1">
    <source>
        <dbReference type="ARBA" id="ARBA00023152"/>
    </source>
</evidence>
<sequence length="264" mass="28970">MSFEPTEAGPGRATAEPAGPQVAELVLVRHGESVGNVADDDARRRGAGRLELDTRDPDTPLSERGERQAQVLARHVATGEADAPEVVLSSPYARAASTAHVVASAVGLDPVLDERLRERDLGILDGLTGVGIRETLPDEAERRARLGKFYYRPPGGESWTDVALRVRHVVRDLAQVYPDRRVWVFTHQAVIMSFRLVLEGLDEQTLLDVDRNEPLGNCSLTRYRRRDGASLELVSFADTRHLDVSAVENTREPTPEPAVERGSA</sequence>
<dbReference type="PANTHER" id="PTHR48100">
    <property type="entry name" value="BROAD-SPECIFICITY PHOSPHATASE YOR283W-RELATED"/>
    <property type="match status" value="1"/>
</dbReference>
<evidence type="ECO:0000313" key="4">
    <source>
        <dbReference type="EMBL" id="GGM82184.1"/>
    </source>
</evidence>
<comment type="caution">
    <text evidence="4">The sequence shown here is derived from an EMBL/GenBank/DDBJ whole genome shotgun (WGS) entry which is preliminary data.</text>
</comment>
<reference evidence="5" key="1">
    <citation type="journal article" date="2019" name="Int. J. Syst. Evol. Microbiol.">
        <title>The Global Catalogue of Microorganisms (GCM) 10K type strain sequencing project: providing services to taxonomists for standard genome sequencing and annotation.</title>
        <authorList>
            <consortium name="The Broad Institute Genomics Platform"/>
            <consortium name="The Broad Institute Genome Sequencing Center for Infectious Disease"/>
            <person name="Wu L."/>
            <person name="Ma J."/>
        </authorList>
    </citation>
    <scope>NUCLEOTIDE SEQUENCE [LARGE SCALE GENOMIC DNA]</scope>
    <source>
        <strain evidence="5">JCM 1365</strain>
    </source>
</reference>
<evidence type="ECO:0000256" key="3">
    <source>
        <dbReference type="SAM" id="MobiDB-lite"/>
    </source>
</evidence>
<dbReference type="PANTHER" id="PTHR48100:SF1">
    <property type="entry name" value="HISTIDINE PHOSPHATASE FAMILY PROTEIN-RELATED"/>
    <property type="match status" value="1"/>
</dbReference>
<dbReference type="InterPro" id="IPR001345">
    <property type="entry name" value="PG/BPGM_mutase_AS"/>
</dbReference>
<feature type="region of interest" description="Disordered" evidence="3">
    <location>
        <begin position="1"/>
        <end position="66"/>
    </location>
</feature>
<dbReference type="SUPFAM" id="SSF53254">
    <property type="entry name" value="Phosphoglycerate mutase-like"/>
    <property type="match status" value="1"/>
</dbReference>
<dbReference type="Pfam" id="PF00300">
    <property type="entry name" value="His_Phos_1"/>
    <property type="match status" value="1"/>
</dbReference>
<feature type="compositionally biased region" description="Basic and acidic residues" evidence="3">
    <location>
        <begin position="40"/>
        <end position="66"/>
    </location>
</feature>
<dbReference type="InterPro" id="IPR013078">
    <property type="entry name" value="His_Pase_superF_clade-1"/>
</dbReference>
<name>A0ABQ2HIN7_9MICO</name>
<gene>
    <name evidence="4" type="ORF">GCM10009721_03310</name>
</gene>
<dbReference type="RefSeq" id="WP_229674783.1">
    <property type="nucleotide sequence ID" value="NZ_BMNZ01000001.1"/>
</dbReference>
<keyword evidence="1" id="KW-0324">Glycolysis</keyword>
<keyword evidence="2" id="KW-0413">Isomerase</keyword>
<proteinExistence type="predicted"/>
<dbReference type="CDD" id="cd07067">
    <property type="entry name" value="HP_PGM_like"/>
    <property type="match status" value="1"/>
</dbReference>
<organism evidence="4 5">
    <name type="scientific">Terrabacter tumescens</name>
    <dbReference type="NCBI Taxonomy" id="60443"/>
    <lineage>
        <taxon>Bacteria</taxon>
        <taxon>Bacillati</taxon>
        <taxon>Actinomycetota</taxon>
        <taxon>Actinomycetes</taxon>
        <taxon>Micrococcales</taxon>
        <taxon>Intrasporangiaceae</taxon>
        <taxon>Terrabacter</taxon>
    </lineage>
</organism>
<dbReference type="SMART" id="SM00855">
    <property type="entry name" value="PGAM"/>
    <property type="match status" value="1"/>
</dbReference>
<dbReference type="InterPro" id="IPR029033">
    <property type="entry name" value="His_PPase_superfam"/>
</dbReference>
<dbReference type="Proteomes" id="UP000623461">
    <property type="component" value="Unassembled WGS sequence"/>
</dbReference>
<dbReference type="Gene3D" id="3.40.50.1240">
    <property type="entry name" value="Phosphoglycerate mutase-like"/>
    <property type="match status" value="1"/>
</dbReference>
<protein>
    <submittedName>
        <fullName evidence="4">Phosphoglycerate mutase</fullName>
    </submittedName>
</protein>
<evidence type="ECO:0000313" key="5">
    <source>
        <dbReference type="Proteomes" id="UP000623461"/>
    </source>
</evidence>
<dbReference type="EMBL" id="BMNZ01000001">
    <property type="protein sequence ID" value="GGM82184.1"/>
    <property type="molecule type" value="Genomic_DNA"/>
</dbReference>
<keyword evidence="5" id="KW-1185">Reference proteome</keyword>
<dbReference type="PROSITE" id="PS00175">
    <property type="entry name" value="PG_MUTASE"/>
    <property type="match status" value="1"/>
</dbReference>
<accession>A0ABQ2HIN7</accession>